<evidence type="ECO:0000256" key="9">
    <source>
        <dbReference type="NCBIfam" id="TIGR00233"/>
    </source>
</evidence>
<accession>A0A9D1MYM8</accession>
<sequence>MENSKKGRIVTGMRPTGKLHLGHYLGVLKNMVKLQNEYECFFFVADWHALTTKFDCTQDLIQNTKDVVLDWLAAGIDPEKAHIYIQSHLPQTAELHIYLSMITPQNWVERDPTLKDLVKMIRSENDDSKPNVSYGFLGYPVLMSADILTFNVDYVPVGIDQVAHIEITRDIARRFNNIYKTELFKEAKPMLTNIPMLKGVDGQKMGKSFHNDIKISDDEETTSKTIMKAITDRSRARRDDPGHPDKCEVAFEYWKAFATEEKVKQVECECIAGKRGCADCKRELGCVINEQLKEIRERRKYYENHPEIVEAIIKKGDEKAREEAEKVLKKIRKAVGMYQN</sequence>
<dbReference type="EMBL" id="DVOD01000008">
    <property type="protein sequence ID" value="HIU91686.1"/>
    <property type="molecule type" value="Genomic_DNA"/>
</dbReference>
<evidence type="ECO:0000256" key="1">
    <source>
        <dbReference type="ARBA" id="ARBA00005594"/>
    </source>
</evidence>
<dbReference type="CDD" id="cd00806">
    <property type="entry name" value="TrpRS_core"/>
    <property type="match status" value="1"/>
</dbReference>
<dbReference type="Gene3D" id="3.40.50.620">
    <property type="entry name" value="HUPs"/>
    <property type="match status" value="1"/>
</dbReference>
<dbReference type="InterPro" id="IPR001412">
    <property type="entry name" value="aa-tRNA-synth_I_CS"/>
</dbReference>
<evidence type="ECO:0000256" key="4">
    <source>
        <dbReference type="ARBA" id="ARBA00022741"/>
    </source>
</evidence>
<dbReference type="Proteomes" id="UP000886748">
    <property type="component" value="Unassembled WGS sequence"/>
</dbReference>
<evidence type="ECO:0000256" key="3">
    <source>
        <dbReference type="ARBA" id="ARBA00022598"/>
    </source>
</evidence>
<comment type="similarity">
    <text evidence="1 10">Belongs to the class-I aminoacyl-tRNA synthetase family.</text>
</comment>
<protein>
    <recommendedName>
        <fullName evidence="2 9">Tryptophan--tRNA ligase</fullName>
        <ecNumber evidence="2 9">6.1.1.2</ecNumber>
    </recommendedName>
</protein>
<dbReference type="PRINTS" id="PR01039">
    <property type="entry name" value="TRNASYNTHTRP"/>
</dbReference>
<dbReference type="GO" id="GO:0005524">
    <property type="term" value="F:ATP binding"/>
    <property type="evidence" value="ECO:0007669"/>
    <property type="project" value="UniProtKB-KW"/>
</dbReference>
<evidence type="ECO:0000313" key="12">
    <source>
        <dbReference type="Proteomes" id="UP000886748"/>
    </source>
</evidence>
<dbReference type="GO" id="GO:0006436">
    <property type="term" value="P:tryptophanyl-tRNA aminoacylation"/>
    <property type="evidence" value="ECO:0007669"/>
    <property type="project" value="UniProtKB-UniRule"/>
</dbReference>
<evidence type="ECO:0000256" key="7">
    <source>
        <dbReference type="ARBA" id="ARBA00023146"/>
    </source>
</evidence>
<dbReference type="AlphaFoldDB" id="A0A9D1MYM8"/>
<keyword evidence="3 10" id="KW-0436">Ligase</keyword>
<proteinExistence type="inferred from homology"/>
<dbReference type="PANTHER" id="PTHR43766">
    <property type="entry name" value="TRYPTOPHAN--TRNA LIGASE, MITOCHONDRIAL"/>
    <property type="match status" value="1"/>
</dbReference>
<dbReference type="GO" id="GO:0005829">
    <property type="term" value="C:cytosol"/>
    <property type="evidence" value="ECO:0007669"/>
    <property type="project" value="TreeGrafter"/>
</dbReference>
<dbReference type="SUPFAM" id="SSF52374">
    <property type="entry name" value="Nucleotidylyl transferase"/>
    <property type="match status" value="1"/>
</dbReference>
<keyword evidence="4 10" id="KW-0547">Nucleotide-binding</keyword>
<dbReference type="InterPro" id="IPR002305">
    <property type="entry name" value="aa-tRNA-synth_Ic"/>
</dbReference>
<reference evidence="11" key="1">
    <citation type="submission" date="2020-10" db="EMBL/GenBank/DDBJ databases">
        <authorList>
            <person name="Gilroy R."/>
        </authorList>
    </citation>
    <scope>NUCLEOTIDE SEQUENCE</scope>
    <source>
        <strain evidence="11">CHK154-7741</strain>
    </source>
</reference>
<dbReference type="Gene3D" id="1.10.240.10">
    <property type="entry name" value="Tyrosyl-Transfer RNA Synthetase"/>
    <property type="match status" value="1"/>
</dbReference>
<keyword evidence="6 10" id="KW-0648">Protein biosynthesis</keyword>
<dbReference type="PANTHER" id="PTHR43766:SF1">
    <property type="entry name" value="TRYPTOPHAN--TRNA LIGASE, MITOCHONDRIAL"/>
    <property type="match status" value="1"/>
</dbReference>
<reference evidence="11" key="2">
    <citation type="journal article" date="2021" name="PeerJ">
        <title>Extensive microbial diversity within the chicken gut microbiome revealed by metagenomics and culture.</title>
        <authorList>
            <person name="Gilroy R."/>
            <person name="Ravi A."/>
            <person name="Getino M."/>
            <person name="Pursley I."/>
            <person name="Horton D.L."/>
            <person name="Alikhan N.F."/>
            <person name="Baker D."/>
            <person name="Gharbi K."/>
            <person name="Hall N."/>
            <person name="Watson M."/>
            <person name="Adriaenssens E.M."/>
            <person name="Foster-Nyarko E."/>
            <person name="Jarju S."/>
            <person name="Secka A."/>
            <person name="Antonio M."/>
            <person name="Oren A."/>
            <person name="Chaudhuri R.R."/>
            <person name="La Ragione R."/>
            <person name="Hildebrand F."/>
            <person name="Pallen M.J."/>
        </authorList>
    </citation>
    <scope>NUCLEOTIDE SEQUENCE</scope>
    <source>
        <strain evidence="11">CHK154-7741</strain>
    </source>
</reference>
<dbReference type="InterPro" id="IPR014729">
    <property type="entry name" value="Rossmann-like_a/b/a_fold"/>
</dbReference>
<evidence type="ECO:0000256" key="8">
    <source>
        <dbReference type="ARBA" id="ARBA00049929"/>
    </source>
</evidence>
<organism evidence="11 12">
    <name type="scientific">Candidatus Limenecus avicola</name>
    <dbReference type="NCBI Taxonomy" id="2840847"/>
    <lineage>
        <taxon>Bacteria</taxon>
        <taxon>Bacillati</taxon>
        <taxon>Bacillota</taxon>
        <taxon>Clostridia</taxon>
        <taxon>Eubacteriales</taxon>
        <taxon>Clostridiaceae</taxon>
        <taxon>Clostridiaceae incertae sedis</taxon>
        <taxon>Candidatus Limenecus</taxon>
    </lineage>
</organism>
<keyword evidence="5 10" id="KW-0067">ATP-binding</keyword>
<dbReference type="NCBIfam" id="TIGR00233">
    <property type="entry name" value="trpS"/>
    <property type="match status" value="1"/>
</dbReference>
<comment type="catalytic activity">
    <reaction evidence="8">
        <text>tRNA(Trp) + L-tryptophan + ATP = L-tryptophyl-tRNA(Trp) + AMP + diphosphate + H(+)</text>
        <dbReference type="Rhea" id="RHEA:24080"/>
        <dbReference type="Rhea" id="RHEA-COMP:9671"/>
        <dbReference type="Rhea" id="RHEA-COMP:9705"/>
        <dbReference type="ChEBI" id="CHEBI:15378"/>
        <dbReference type="ChEBI" id="CHEBI:30616"/>
        <dbReference type="ChEBI" id="CHEBI:33019"/>
        <dbReference type="ChEBI" id="CHEBI:57912"/>
        <dbReference type="ChEBI" id="CHEBI:78442"/>
        <dbReference type="ChEBI" id="CHEBI:78535"/>
        <dbReference type="ChEBI" id="CHEBI:456215"/>
        <dbReference type="EC" id="6.1.1.2"/>
    </reaction>
</comment>
<dbReference type="GO" id="GO:0004830">
    <property type="term" value="F:tryptophan-tRNA ligase activity"/>
    <property type="evidence" value="ECO:0007669"/>
    <property type="project" value="UniProtKB-UniRule"/>
</dbReference>
<evidence type="ECO:0000256" key="2">
    <source>
        <dbReference type="ARBA" id="ARBA00013161"/>
    </source>
</evidence>
<dbReference type="InterPro" id="IPR002306">
    <property type="entry name" value="Trp-tRNA-ligase"/>
</dbReference>
<gene>
    <name evidence="11" type="primary">trpS</name>
    <name evidence="11" type="ORF">IAD26_00980</name>
</gene>
<comment type="caution">
    <text evidence="11">The sequence shown here is derived from an EMBL/GenBank/DDBJ whole genome shotgun (WGS) entry which is preliminary data.</text>
</comment>
<evidence type="ECO:0000256" key="10">
    <source>
        <dbReference type="RuleBase" id="RU363036"/>
    </source>
</evidence>
<dbReference type="FunFam" id="1.10.240.10:FF:000005">
    <property type="entry name" value="Tryptophan--tRNA ligase"/>
    <property type="match status" value="1"/>
</dbReference>
<evidence type="ECO:0000313" key="11">
    <source>
        <dbReference type="EMBL" id="HIU91686.1"/>
    </source>
</evidence>
<dbReference type="Pfam" id="PF00579">
    <property type="entry name" value="tRNA-synt_1b"/>
    <property type="match status" value="1"/>
</dbReference>
<name>A0A9D1MYM8_9CLOT</name>
<evidence type="ECO:0000256" key="5">
    <source>
        <dbReference type="ARBA" id="ARBA00022840"/>
    </source>
</evidence>
<dbReference type="PROSITE" id="PS00178">
    <property type="entry name" value="AA_TRNA_LIGASE_I"/>
    <property type="match status" value="1"/>
</dbReference>
<evidence type="ECO:0000256" key="6">
    <source>
        <dbReference type="ARBA" id="ARBA00022917"/>
    </source>
</evidence>
<dbReference type="EC" id="6.1.1.2" evidence="2 9"/>
<dbReference type="InterPro" id="IPR050203">
    <property type="entry name" value="Trp-tRNA_synthetase"/>
</dbReference>
<keyword evidence="7 10" id="KW-0030">Aminoacyl-tRNA synthetase</keyword>